<proteinExistence type="inferred from homology"/>
<dbReference type="KEGG" id="ifn:GM661_02650"/>
<comment type="function">
    <text evidence="5 6">Structural component of flagellum, the bacterial motility apparatus. Part of the rod structure of flagellar basal body.</text>
</comment>
<gene>
    <name evidence="8" type="primary">flgB</name>
    <name evidence="8" type="ORF">GM661_02650</name>
</gene>
<comment type="similarity">
    <text evidence="2 6">Belongs to the flagella basal body rod proteins family.</text>
</comment>
<sequence>MGSGGVVMVSVINLMSRGLDGALDRQQALADNLANIDTPNYKRKDVDFISVLREESEKSSSLSLKTTNERHIAGSKTEANSFKSLALRESNYRNDKNNVDVDVEMAEVAKNGVYYNTLAKQINDQFRILKDVISKGGSQ</sequence>
<keyword evidence="4 6" id="KW-0975">Bacterial flagellum</keyword>
<comment type="subcellular location">
    <subcellularLocation>
        <location evidence="1 6">Bacterial flagellum basal body</location>
    </subcellularLocation>
</comment>
<accession>A0A8A7KGE5</accession>
<evidence type="ECO:0000313" key="9">
    <source>
        <dbReference type="Proteomes" id="UP000665020"/>
    </source>
</evidence>
<reference evidence="8" key="1">
    <citation type="submission" date="2019-12" db="EMBL/GenBank/DDBJ databases">
        <authorList>
            <person name="zhang j."/>
            <person name="sun C.M."/>
        </authorList>
    </citation>
    <scope>NUCLEOTIDE SEQUENCE</scope>
    <source>
        <strain evidence="8">NS-1</strain>
    </source>
</reference>
<keyword evidence="8" id="KW-0282">Flagellum</keyword>
<evidence type="ECO:0000256" key="5">
    <source>
        <dbReference type="ARBA" id="ARBA00024934"/>
    </source>
</evidence>
<feature type="domain" description="Flagellar basal body rod protein N-terminal" evidence="7">
    <location>
        <begin position="19"/>
        <end position="42"/>
    </location>
</feature>
<keyword evidence="9" id="KW-1185">Reference proteome</keyword>
<evidence type="ECO:0000256" key="6">
    <source>
        <dbReference type="PIRNR" id="PIRNR002889"/>
    </source>
</evidence>
<evidence type="ECO:0000256" key="3">
    <source>
        <dbReference type="ARBA" id="ARBA00014376"/>
    </source>
</evidence>
<dbReference type="EMBL" id="CP046640">
    <property type="protein sequence ID" value="QTL96952.1"/>
    <property type="molecule type" value="Genomic_DNA"/>
</dbReference>
<evidence type="ECO:0000256" key="1">
    <source>
        <dbReference type="ARBA" id="ARBA00004117"/>
    </source>
</evidence>
<dbReference type="NCBIfam" id="TIGR01396">
    <property type="entry name" value="FlgB"/>
    <property type="match status" value="1"/>
</dbReference>
<keyword evidence="8" id="KW-0966">Cell projection</keyword>
<protein>
    <recommendedName>
        <fullName evidence="3 6">Flagellar basal body rod protein FlgB</fullName>
    </recommendedName>
</protein>
<dbReference type="InterPro" id="IPR001444">
    <property type="entry name" value="Flag_bb_rod_N"/>
</dbReference>
<dbReference type="GO" id="GO:0030694">
    <property type="term" value="C:bacterial-type flagellum basal body, rod"/>
    <property type="evidence" value="ECO:0007669"/>
    <property type="project" value="InterPro"/>
</dbReference>
<dbReference type="PANTHER" id="PTHR30435:SF12">
    <property type="entry name" value="FLAGELLAR BASAL BODY ROD PROTEIN FLGB"/>
    <property type="match status" value="1"/>
</dbReference>
<evidence type="ECO:0000259" key="7">
    <source>
        <dbReference type="Pfam" id="PF00460"/>
    </source>
</evidence>
<comment type="subunit">
    <text evidence="6">The basal body constitutes a major portion of the flagellar organelle and consists of a number of rings mounted on a central rod.</text>
</comment>
<dbReference type="PROSITE" id="PS00588">
    <property type="entry name" value="FLAGELLA_BB_ROD"/>
    <property type="match status" value="1"/>
</dbReference>
<dbReference type="GO" id="GO:0071978">
    <property type="term" value="P:bacterial-type flagellum-dependent swarming motility"/>
    <property type="evidence" value="ECO:0007669"/>
    <property type="project" value="TreeGrafter"/>
</dbReference>
<keyword evidence="8" id="KW-0969">Cilium</keyword>
<evidence type="ECO:0000256" key="2">
    <source>
        <dbReference type="ARBA" id="ARBA00009677"/>
    </source>
</evidence>
<dbReference type="Proteomes" id="UP000665020">
    <property type="component" value="Chromosome"/>
</dbReference>
<organism evidence="8 9">
    <name type="scientific">Iocasia fonsfrigidae</name>
    <dbReference type="NCBI Taxonomy" id="2682810"/>
    <lineage>
        <taxon>Bacteria</taxon>
        <taxon>Bacillati</taxon>
        <taxon>Bacillota</taxon>
        <taxon>Clostridia</taxon>
        <taxon>Halanaerobiales</taxon>
        <taxon>Halanaerobiaceae</taxon>
        <taxon>Iocasia</taxon>
    </lineage>
</organism>
<dbReference type="Pfam" id="PF00460">
    <property type="entry name" value="Flg_bb_rod"/>
    <property type="match status" value="1"/>
</dbReference>
<dbReference type="InterPro" id="IPR019776">
    <property type="entry name" value="Flagellar_basal_body_rod_CS"/>
</dbReference>
<dbReference type="PANTHER" id="PTHR30435">
    <property type="entry name" value="FLAGELLAR PROTEIN"/>
    <property type="match status" value="1"/>
</dbReference>
<evidence type="ECO:0000313" key="8">
    <source>
        <dbReference type="EMBL" id="QTL96952.1"/>
    </source>
</evidence>
<dbReference type="InterPro" id="IPR006300">
    <property type="entry name" value="FlgB"/>
</dbReference>
<evidence type="ECO:0000256" key="4">
    <source>
        <dbReference type="ARBA" id="ARBA00023143"/>
    </source>
</evidence>
<name>A0A8A7KGE5_9FIRM</name>
<dbReference type="AlphaFoldDB" id="A0A8A7KGE5"/>
<dbReference type="PIRSF" id="PIRSF002889">
    <property type="entry name" value="Rod_FlgB"/>
    <property type="match status" value="1"/>
</dbReference>